<dbReference type="GO" id="GO:1990281">
    <property type="term" value="C:efflux pump complex"/>
    <property type="evidence" value="ECO:0007669"/>
    <property type="project" value="TreeGrafter"/>
</dbReference>
<keyword evidence="3" id="KW-0813">Transport</keyword>
<dbReference type="Gene3D" id="2.40.420.20">
    <property type="match status" value="1"/>
</dbReference>
<dbReference type="Pfam" id="PF25876">
    <property type="entry name" value="HH_MFP_RND"/>
    <property type="match status" value="1"/>
</dbReference>
<accession>S5Y010</accession>
<evidence type="ECO:0000313" key="14">
    <source>
        <dbReference type="EMBL" id="AGT09025.1"/>
    </source>
</evidence>
<dbReference type="NCBIfam" id="TIGR01730">
    <property type="entry name" value="RND_mfp"/>
    <property type="match status" value="1"/>
</dbReference>
<dbReference type="GO" id="GO:0015562">
    <property type="term" value="F:efflux transmembrane transporter activity"/>
    <property type="evidence" value="ECO:0007669"/>
    <property type="project" value="TreeGrafter"/>
</dbReference>
<dbReference type="EMBL" id="CP006650">
    <property type="protein sequence ID" value="AGT09025.1"/>
    <property type="molecule type" value="Genomic_DNA"/>
</dbReference>
<dbReference type="InterPro" id="IPR030190">
    <property type="entry name" value="MacA_alpha-hairpin_sf"/>
</dbReference>
<evidence type="ECO:0000256" key="2">
    <source>
        <dbReference type="ARBA" id="ARBA00009477"/>
    </source>
</evidence>
<comment type="similarity">
    <text evidence="2">Belongs to the membrane fusion protein (MFP) (TC 8.A.1) family.</text>
</comment>
<feature type="domain" description="Multidrug resistance protein MdtA-like alpha-helical hairpin" evidence="10">
    <location>
        <begin position="113"/>
        <end position="189"/>
    </location>
</feature>
<feature type="domain" description="Multidrug resistance protein MdtA-like beta-barrel" evidence="12">
    <location>
        <begin position="228"/>
        <end position="322"/>
    </location>
</feature>
<dbReference type="GO" id="GO:0019898">
    <property type="term" value="C:extrinsic component of membrane"/>
    <property type="evidence" value="ECO:0007669"/>
    <property type="project" value="InterPro"/>
</dbReference>
<dbReference type="InterPro" id="IPR058625">
    <property type="entry name" value="MdtA-like_BSH"/>
</dbReference>
<evidence type="ECO:0000313" key="15">
    <source>
        <dbReference type="Proteomes" id="UP000015480"/>
    </source>
</evidence>
<feature type="domain" description="Multidrug resistance protein MdtA-like barrel-sandwich hybrid" evidence="11">
    <location>
        <begin position="66"/>
        <end position="221"/>
    </location>
</feature>
<feature type="domain" description="Multidrug resistance protein MdtA-like C-terminal permuted SH3" evidence="13">
    <location>
        <begin position="327"/>
        <end position="388"/>
    </location>
</feature>
<dbReference type="Gene3D" id="2.40.30.170">
    <property type="match status" value="1"/>
</dbReference>
<dbReference type="InterPro" id="IPR058626">
    <property type="entry name" value="MdtA-like_b-barrel"/>
</dbReference>
<keyword evidence="5" id="KW-0997">Cell inner membrane</keyword>
<reference evidence="14 15" key="1">
    <citation type="journal article" date="2014" name="BMC Genomics">
        <title>Architecture and functions of a multipartite genome of the methylotrophic bacterium Paracoccus aminophilus JCM 7686, containing primary and secondary chromids.</title>
        <authorList>
            <person name="Dziewit L."/>
            <person name="Czarnecki J."/>
            <person name="Wibberg D."/>
            <person name="Radlinska M."/>
            <person name="Mrozek P."/>
            <person name="Szymczak M."/>
            <person name="Schluter A."/>
            <person name="Puhler A."/>
            <person name="Bartosik D."/>
        </authorList>
    </citation>
    <scope>NUCLEOTIDE SEQUENCE [LARGE SCALE GENOMIC DNA]</scope>
    <source>
        <strain evidence="14">JCM 7686</strain>
    </source>
</reference>
<dbReference type="PANTHER" id="PTHR30469">
    <property type="entry name" value="MULTIDRUG RESISTANCE PROTEIN MDTA"/>
    <property type="match status" value="1"/>
</dbReference>
<evidence type="ECO:0000256" key="3">
    <source>
        <dbReference type="ARBA" id="ARBA00022448"/>
    </source>
</evidence>
<dbReference type="Gene3D" id="6.10.140.1990">
    <property type="match status" value="1"/>
</dbReference>
<dbReference type="Pfam" id="PF25967">
    <property type="entry name" value="RND-MFP_C"/>
    <property type="match status" value="1"/>
</dbReference>
<keyword evidence="15" id="KW-1185">Reference proteome</keyword>
<dbReference type="Pfam" id="PF25944">
    <property type="entry name" value="Beta-barrel_RND"/>
    <property type="match status" value="1"/>
</dbReference>
<keyword evidence="6 8" id="KW-0175">Coiled coil</keyword>
<dbReference type="Gene3D" id="2.40.50.100">
    <property type="match status" value="1"/>
</dbReference>
<evidence type="ECO:0000259" key="12">
    <source>
        <dbReference type="Pfam" id="PF25944"/>
    </source>
</evidence>
<evidence type="ECO:0000256" key="9">
    <source>
        <dbReference type="SAM" id="MobiDB-lite"/>
    </source>
</evidence>
<dbReference type="Pfam" id="PF25917">
    <property type="entry name" value="BSH_RND"/>
    <property type="match status" value="1"/>
</dbReference>
<keyword evidence="4" id="KW-1003">Cell membrane</keyword>
<evidence type="ECO:0000256" key="4">
    <source>
        <dbReference type="ARBA" id="ARBA00022475"/>
    </source>
</evidence>
<evidence type="ECO:0000259" key="13">
    <source>
        <dbReference type="Pfam" id="PF25967"/>
    </source>
</evidence>
<dbReference type="SUPFAM" id="SSF111369">
    <property type="entry name" value="HlyD-like secretion proteins"/>
    <property type="match status" value="1"/>
</dbReference>
<organism evidence="14 15">
    <name type="scientific">Paracoccus aminophilus JCM 7686</name>
    <dbReference type="NCBI Taxonomy" id="1367847"/>
    <lineage>
        <taxon>Bacteria</taxon>
        <taxon>Pseudomonadati</taxon>
        <taxon>Pseudomonadota</taxon>
        <taxon>Alphaproteobacteria</taxon>
        <taxon>Rhodobacterales</taxon>
        <taxon>Paracoccaceae</taxon>
        <taxon>Paracoccus</taxon>
    </lineage>
</organism>
<dbReference type="KEGG" id="pami:JCM7686_1924"/>
<evidence type="ECO:0000256" key="6">
    <source>
        <dbReference type="ARBA" id="ARBA00023054"/>
    </source>
</evidence>
<dbReference type="InterPro" id="IPR058627">
    <property type="entry name" value="MdtA-like_C"/>
</dbReference>
<evidence type="ECO:0000256" key="8">
    <source>
        <dbReference type="SAM" id="Coils"/>
    </source>
</evidence>
<feature type="coiled-coil region" evidence="8">
    <location>
        <begin position="103"/>
        <end position="185"/>
    </location>
</feature>
<dbReference type="InterPro" id="IPR058624">
    <property type="entry name" value="MdtA-like_HH"/>
</dbReference>
<feature type="region of interest" description="Disordered" evidence="9">
    <location>
        <begin position="387"/>
        <end position="421"/>
    </location>
</feature>
<dbReference type="GO" id="GO:1990195">
    <property type="term" value="C:macrolide transmembrane transporter complex"/>
    <property type="evidence" value="ECO:0007669"/>
    <property type="project" value="InterPro"/>
</dbReference>
<evidence type="ECO:0000256" key="7">
    <source>
        <dbReference type="ARBA" id="ARBA00023136"/>
    </source>
</evidence>
<dbReference type="eggNOG" id="COG0845">
    <property type="taxonomic scope" value="Bacteria"/>
</dbReference>
<dbReference type="InterPro" id="IPR006143">
    <property type="entry name" value="RND_pump_MFP"/>
</dbReference>
<dbReference type="STRING" id="1367847.JCM7686_1924"/>
<dbReference type="PANTHER" id="PTHR30469:SF33">
    <property type="entry name" value="SLR1207 PROTEIN"/>
    <property type="match status" value="1"/>
</dbReference>
<dbReference type="PATRIC" id="fig|1367847.3.peg.1915"/>
<feature type="compositionally biased region" description="Gly residues" evidence="9">
    <location>
        <begin position="397"/>
        <end position="414"/>
    </location>
</feature>
<comment type="subcellular location">
    <subcellularLocation>
        <location evidence="1">Cell membrane</location>
    </subcellularLocation>
</comment>
<evidence type="ECO:0000256" key="1">
    <source>
        <dbReference type="ARBA" id="ARBA00004236"/>
    </source>
</evidence>
<name>S5Y010_PARAH</name>
<dbReference type="AlphaFoldDB" id="S5Y010"/>
<proteinExistence type="inferred from homology"/>
<keyword evidence="7" id="KW-0472">Membrane</keyword>
<evidence type="ECO:0000259" key="11">
    <source>
        <dbReference type="Pfam" id="PF25917"/>
    </source>
</evidence>
<evidence type="ECO:0000259" key="10">
    <source>
        <dbReference type="Pfam" id="PF25876"/>
    </source>
</evidence>
<protein>
    <submittedName>
        <fullName evidence="14">Macrolide-specific efflux protein MacA</fullName>
    </submittedName>
</protein>
<sequence length="421" mass="43929">MGLMATRRAWRLTGLLLLAAALAGGGWYSGLGRSTVSTPAVLTAPVTRATIEQTVLATGTLKPARLVAVGAQVSGRITSVDVALGQKVKAGDLIAQIEQVTQRNQLRTAEAQLAATKAQLKEREANLALAERTLDRQKAMVAKNASARTDLDSAEAAVEVLQAQIEALNAQIEQGEVAIETAQANLDYTRITAPIDGTVLAVISQEGQTLNANQAAPTIVILGQLDQMTVRAEISEADVVNIKAGQEVRFNILGEPNRSYEAKLDYVEPAPDSIRNDSTINTTSSSSSSTSTAAIYYNGVFTVPNPDEKLRTYMTAQVYIVLGRADNVLTVPFSALGGRDSAGAYRLRVQDPDGQIEMRKVTIGLTDKINAEVISGLSEGERVVTGEAGAGRPSFAGSGGGPGGGPGGGGGRRGGPSPMGF</sequence>
<dbReference type="GO" id="GO:0030313">
    <property type="term" value="C:cell envelope"/>
    <property type="evidence" value="ECO:0007669"/>
    <property type="project" value="UniProtKB-SubCell"/>
</dbReference>
<dbReference type="HOGENOM" id="CLU_018816_14_1_5"/>
<evidence type="ECO:0000256" key="5">
    <source>
        <dbReference type="ARBA" id="ARBA00022519"/>
    </source>
</evidence>
<dbReference type="GO" id="GO:1990961">
    <property type="term" value="P:xenobiotic detoxification by transmembrane export across the plasma membrane"/>
    <property type="evidence" value="ECO:0007669"/>
    <property type="project" value="InterPro"/>
</dbReference>
<gene>
    <name evidence="14" type="ORF">JCM7686_1924</name>
</gene>
<dbReference type="Proteomes" id="UP000015480">
    <property type="component" value="Chromosome"/>
</dbReference>